<dbReference type="GeneID" id="93589872"/>
<proteinExistence type="predicted"/>
<feature type="compositionally biased region" description="Basic and acidic residues" evidence="1">
    <location>
        <begin position="557"/>
        <end position="578"/>
    </location>
</feature>
<evidence type="ECO:0000259" key="3">
    <source>
        <dbReference type="PROSITE" id="PS50004"/>
    </source>
</evidence>
<gene>
    <name evidence="4" type="ORF">DFL_007561</name>
</gene>
<feature type="compositionally biased region" description="Basic and acidic residues" evidence="1">
    <location>
        <begin position="483"/>
        <end position="509"/>
    </location>
</feature>
<dbReference type="GO" id="GO:0010628">
    <property type="term" value="P:positive regulation of gene expression"/>
    <property type="evidence" value="ECO:0007669"/>
    <property type="project" value="TreeGrafter"/>
</dbReference>
<dbReference type="OrthoDB" id="73919at2759"/>
<evidence type="ECO:0000256" key="1">
    <source>
        <dbReference type="SAM" id="MobiDB-lite"/>
    </source>
</evidence>
<accession>A0A436ZWF9</accession>
<evidence type="ECO:0000256" key="2">
    <source>
        <dbReference type="SAM" id="SignalP"/>
    </source>
</evidence>
<feature type="signal peptide" evidence="2">
    <location>
        <begin position="1"/>
        <end position="23"/>
    </location>
</feature>
<feature type="region of interest" description="Disordered" evidence="1">
    <location>
        <begin position="27"/>
        <end position="53"/>
    </location>
</feature>
<dbReference type="Proteomes" id="UP000283090">
    <property type="component" value="Unassembled WGS sequence"/>
</dbReference>
<dbReference type="PANTHER" id="PTHR47800">
    <property type="entry name" value="C2 DOMAIN-CONTAINING PROTEIN"/>
    <property type="match status" value="1"/>
</dbReference>
<dbReference type="STRING" id="97331.A0A436ZWF9"/>
<dbReference type="Gene3D" id="2.60.40.150">
    <property type="entry name" value="C2 domain"/>
    <property type="match status" value="1"/>
</dbReference>
<dbReference type="InterPro" id="IPR000008">
    <property type="entry name" value="C2_dom"/>
</dbReference>
<evidence type="ECO:0000313" key="4">
    <source>
        <dbReference type="EMBL" id="RVD83162.1"/>
    </source>
</evidence>
<feature type="region of interest" description="Disordered" evidence="1">
    <location>
        <begin position="247"/>
        <end position="271"/>
    </location>
</feature>
<dbReference type="InterPro" id="IPR035892">
    <property type="entry name" value="C2_domain_sf"/>
</dbReference>
<sequence length="593" mass="67419">MSPAVSWAAQLLVSELFCDMAMAAERRRQGRDEDDVTPQRSSVNDANELSDKFPMSPPYDIRLTIVGASHIAIADLRGTSDPYIIGKLKNVKGLIPEVGKASRIHFRTSTKAKTRDPEWRETWRFGGVREGTYLKLKLFDEDGKQSVDDKLGSIKLVLQNFEKNLLDGLEHTRHIPIRGYKGKKHIQMLTALFDLCNPEACMKSPEPHITITLQLLPPTYPSDLSTHHISPTRYSVHYSPLANLVTTTPSKKHQGTSESQGVPPDASSHPSTSFKAYKIALIHPSPSKTLQFHADMSHAKSFDPSKLHYRFFRHLVRKQYQNIYGHDKNTVYGAWDDANDVGQGLVDLLQPVENKLFTFVITTNGEWRFCETGDEYKINHLSKHGMHSNGEDKVVWSGEFFVRFEKDITQENTKDAKMYARDRERAKVDGIQPQGRWKIYLDNDSGTYSPDKENIATFRELMAQNLKGIEVVVKDFKDEGLKQAKKEQKGEDTGGGDNKVRFKEAEGKQQDQTQLEGKEQGVQDGQDKEEPVKDEPDNGQPATTVPKRKPRRIISILKEENERRLKIEREQAQKELRAHRGSSYSSDSEENPY</sequence>
<feature type="chain" id="PRO_5019580413" description="C2 domain-containing protein" evidence="2">
    <location>
        <begin position="24"/>
        <end position="593"/>
    </location>
</feature>
<feature type="region of interest" description="Disordered" evidence="1">
    <location>
        <begin position="483"/>
        <end position="593"/>
    </location>
</feature>
<feature type="compositionally biased region" description="Polar residues" evidence="1">
    <location>
        <begin position="38"/>
        <end position="47"/>
    </location>
</feature>
<feature type="domain" description="C2" evidence="3">
    <location>
        <begin position="39"/>
        <end position="173"/>
    </location>
</feature>
<comment type="caution">
    <text evidence="4">The sequence shown here is derived from an EMBL/GenBank/DDBJ whole genome shotgun (WGS) entry which is preliminary data.</text>
</comment>
<name>A0A436ZWF9_ARTFL</name>
<organism evidence="4 5">
    <name type="scientific">Arthrobotrys flagrans</name>
    <name type="common">Nematode-trapping fungus</name>
    <name type="synonym">Trichothecium flagrans</name>
    <dbReference type="NCBI Taxonomy" id="97331"/>
    <lineage>
        <taxon>Eukaryota</taxon>
        <taxon>Fungi</taxon>
        <taxon>Dikarya</taxon>
        <taxon>Ascomycota</taxon>
        <taxon>Pezizomycotina</taxon>
        <taxon>Orbiliomycetes</taxon>
        <taxon>Orbiliales</taxon>
        <taxon>Orbiliaceae</taxon>
        <taxon>Arthrobotrys</taxon>
    </lineage>
</organism>
<keyword evidence="5" id="KW-1185">Reference proteome</keyword>
<dbReference type="VEuPathDB" id="FungiDB:DFL_007561"/>
<dbReference type="AlphaFoldDB" id="A0A436ZWF9"/>
<evidence type="ECO:0000313" key="5">
    <source>
        <dbReference type="Proteomes" id="UP000283090"/>
    </source>
</evidence>
<reference evidence="4 5" key="1">
    <citation type="submission" date="2019-01" db="EMBL/GenBank/DDBJ databases">
        <title>Intercellular communication is required for trap formation in the nematode-trapping fungus Duddingtonia flagrans.</title>
        <authorList>
            <person name="Youssar L."/>
            <person name="Wernet V."/>
            <person name="Hensel N."/>
            <person name="Hildebrandt H.-G."/>
            <person name="Fischer R."/>
        </authorList>
    </citation>
    <scope>NUCLEOTIDE SEQUENCE [LARGE SCALE GENOMIC DNA]</scope>
    <source>
        <strain evidence="4 5">CBS H-5679</strain>
    </source>
</reference>
<dbReference type="SUPFAM" id="SSF49562">
    <property type="entry name" value="C2 domain (Calcium/lipid-binding domain, CaLB)"/>
    <property type="match status" value="1"/>
</dbReference>
<dbReference type="PROSITE" id="PS50004">
    <property type="entry name" value="C2"/>
    <property type="match status" value="1"/>
</dbReference>
<dbReference type="EMBL" id="SAEB01000009">
    <property type="protein sequence ID" value="RVD83162.1"/>
    <property type="molecule type" value="Genomic_DNA"/>
</dbReference>
<feature type="compositionally biased region" description="Basic and acidic residues" evidence="1">
    <location>
        <begin position="516"/>
        <end position="536"/>
    </location>
</feature>
<dbReference type="SMART" id="SM00239">
    <property type="entry name" value="C2"/>
    <property type="match status" value="1"/>
</dbReference>
<dbReference type="PANTHER" id="PTHR47800:SF5">
    <property type="entry name" value="FER-1-LIKE PROTEIN 6"/>
    <property type="match status" value="1"/>
</dbReference>
<keyword evidence="2" id="KW-0732">Signal</keyword>
<protein>
    <recommendedName>
        <fullName evidence="3">C2 domain-containing protein</fullName>
    </recommendedName>
</protein>
<dbReference type="RefSeq" id="XP_067488706.1">
    <property type="nucleotide sequence ID" value="XM_067637162.1"/>
</dbReference>
<dbReference type="Pfam" id="PF00168">
    <property type="entry name" value="C2"/>
    <property type="match status" value="1"/>
</dbReference>
<dbReference type="CDD" id="cd00030">
    <property type="entry name" value="C2"/>
    <property type="match status" value="1"/>
</dbReference>